<reference evidence="1 2" key="1">
    <citation type="submission" date="2018-12" db="EMBL/GenBank/DDBJ databases">
        <title>Venturia inaequalis Genome Resource.</title>
        <authorList>
            <person name="Lichtner F.J."/>
        </authorList>
    </citation>
    <scope>NUCLEOTIDE SEQUENCE [LARGE SCALE GENOMIC DNA]</scope>
    <source>
        <strain evidence="1 2">120213</strain>
    </source>
</reference>
<sequence>MQIPFQSSTPTPASYGRPKHDVAIGSECETTVPYDYSVDYAATKDRETIGQTYQQAIQIHQPHKYIGRKNPSAKRSNRLHESMCQTDQLLRPTLKPDESQEHLSEFFRNSDIEKYIRASRLPVLDAAITRKRERSIVPSPLISDLSGEEAVHHNKKSSLYRMPSANLDSALNLFGEGWLMDANCVGSSVAEMWKSDSESSDCATTSLATLDFGVDTQDVNDAFVETDAPTTQNISDGFVETAIRRELAWPCTEEHPAVIITQDANATTVDMVPQRLDVPNKVVAIRRIKKLRTLLGVLGGKIKACTFLSLVVSSLLDVSTSTAEAELLALSGASREMIWWNRFFEARFNPQEPMSHGPSLKRYIDHSAYDPIERLPQEDSIIDLPDINITIVTNI</sequence>
<organism evidence="1 2">
    <name type="scientific">Venturia inaequalis</name>
    <name type="common">Apple scab fungus</name>
    <dbReference type="NCBI Taxonomy" id="5025"/>
    <lineage>
        <taxon>Eukaryota</taxon>
        <taxon>Fungi</taxon>
        <taxon>Dikarya</taxon>
        <taxon>Ascomycota</taxon>
        <taxon>Pezizomycotina</taxon>
        <taxon>Dothideomycetes</taxon>
        <taxon>Pleosporomycetidae</taxon>
        <taxon>Venturiales</taxon>
        <taxon>Venturiaceae</taxon>
        <taxon>Venturia</taxon>
    </lineage>
</organism>
<dbReference type="Proteomes" id="UP000447873">
    <property type="component" value="Unassembled WGS sequence"/>
</dbReference>
<protein>
    <submittedName>
        <fullName evidence="1">Uncharacterized protein</fullName>
    </submittedName>
</protein>
<proteinExistence type="predicted"/>
<accession>A0A8H3VE00</accession>
<evidence type="ECO:0000313" key="1">
    <source>
        <dbReference type="EMBL" id="KAE9986990.1"/>
    </source>
</evidence>
<name>A0A8H3VE00_VENIN</name>
<dbReference type="AlphaFoldDB" id="A0A8H3VE00"/>
<comment type="caution">
    <text evidence="1">The sequence shown here is derived from an EMBL/GenBank/DDBJ whole genome shotgun (WGS) entry which is preliminary data.</text>
</comment>
<dbReference type="EMBL" id="WNWS01000023">
    <property type="protein sequence ID" value="KAE9986990.1"/>
    <property type="molecule type" value="Genomic_DNA"/>
</dbReference>
<gene>
    <name evidence="1" type="ORF">EG328_004122</name>
</gene>
<evidence type="ECO:0000313" key="2">
    <source>
        <dbReference type="Proteomes" id="UP000447873"/>
    </source>
</evidence>